<evidence type="ECO:0000256" key="3">
    <source>
        <dbReference type="ARBA" id="ARBA00022827"/>
    </source>
</evidence>
<sequence length="363" mass="38327">MGGSRVVVVGGGYGGSLVASLLDDVAEVTLVEPKDAFVHASAALRAAVDPVWEDRVFYGYDRLLTRGRVVRQRVERATSAGVQLADGTAVEADHLVLATGTAYPFPAKFLESETRVARARLARMREGLARAERVLVVGAGAVGLELAGELLDTFGHLRITLVDQAPDALTTGDYLPELRAAVHAQLDGRVDFVLGSRLGYLPPSDVGTYEPFAVETEAGVRVEAQMWFRCYGTVAASDYLAGDLAGARNGLGEVRVEPSLALTGHPGVWAVGDITDVRESKRASAARAHAEVVAANIRARVEGREPTATYAPAPERIVLPLGRTGGASQVMGPDGTRHVLGAEETSRIKGADLFSSEMAALFG</sequence>
<name>A0A3M2JNX5_9CELL</name>
<dbReference type="Pfam" id="PF07992">
    <property type="entry name" value="Pyr_redox_2"/>
    <property type="match status" value="1"/>
</dbReference>
<evidence type="ECO:0000259" key="5">
    <source>
        <dbReference type="Pfam" id="PF07992"/>
    </source>
</evidence>
<dbReference type="GO" id="GO:0004174">
    <property type="term" value="F:electron-transferring-flavoprotein dehydrogenase activity"/>
    <property type="evidence" value="ECO:0007669"/>
    <property type="project" value="TreeGrafter"/>
</dbReference>
<dbReference type="PRINTS" id="PR00469">
    <property type="entry name" value="PNDRDTASEII"/>
</dbReference>
<dbReference type="InterPro" id="IPR036188">
    <property type="entry name" value="FAD/NAD-bd_sf"/>
</dbReference>
<reference evidence="6 7" key="1">
    <citation type="submission" date="2018-10" db="EMBL/GenBank/DDBJ databases">
        <title>Isolation, diversity and antifungal activity of actinobacteria from wheat.</title>
        <authorList>
            <person name="Han C."/>
        </authorList>
    </citation>
    <scope>NUCLEOTIDE SEQUENCE [LARGE SCALE GENOMIC DNA]</scope>
    <source>
        <strain evidence="6 7">NEAU-YY56</strain>
    </source>
</reference>
<dbReference type="PANTHER" id="PTHR43735">
    <property type="entry name" value="APOPTOSIS-INDUCING FACTOR 1"/>
    <property type="match status" value="1"/>
</dbReference>
<dbReference type="PANTHER" id="PTHR43735:SF3">
    <property type="entry name" value="FERROPTOSIS SUPPRESSOR PROTEIN 1"/>
    <property type="match status" value="1"/>
</dbReference>
<accession>A0A3M2JNX5</accession>
<gene>
    <name evidence="6" type="ORF">EBM89_01985</name>
</gene>
<dbReference type="Proteomes" id="UP000269289">
    <property type="component" value="Unassembled WGS sequence"/>
</dbReference>
<feature type="domain" description="FAD/NAD(P)-binding" evidence="5">
    <location>
        <begin position="5"/>
        <end position="289"/>
    </location>
</feature>
<comment type="caution">
    <text evidence="6">The sequence shown here is derived from an EMBL/GenBank/DDBJ whole genome shotgun (WGS) entry which is preliminary data.</text>
</comment>
<evidence type="ECO:0000256" key="4">
    <source>
        <dbReference type="ARBA" id="ARBA00023002"/>
    </source>
</evidence>
<evidence type="ECO:0000256" key="2">
    <source>
        <dbReference type="ARBA" id="ARBA00022630"/>
    </source>
</evidence>
<evidence type="ECO:0000313" key="6">
    <source>
        <dbReference type="EMBL" id="RMI14006.1"/>
    </source>
</evidence>
<dbReference type="OrthoDB" id="3248171at2"/>
<keyword evidence="3" id="KW-0274">FAD</keyword>
<keyword evidence="7" id="KW-1185">Reference proteome</keyword>
<organism evidence="6 7">
    <name type="scientific">Cellulomonas triticagri</name>
    <dbReference type="NCBI Taxonomy" id="2483352"/>
    <lineage>
        <taxon>Bacteria</taxon>
        <taxon>Bacillati</taxon>
        <taxon>Actinomycetota</taxon>
        <taxon>Actinomycetes</taxon>
        <taxon>Micrococcales</taxon>
        <taxon>Cellulomonadaceae</taxon>
        <taxon>Cellulomonas</taxon>
    </lineage>
</organism>
<comment type="similarity">
    <text evidence="1">Belongs to the FAD-dependent oxidoreductase family.</text>
</comment>
<dbReference type="SUPFAM" id="SSF51905">
    <property type="entry name" value="FAD/NAD(P)-binding domain"/>
    <property type="match status" value="1"/>
</dbReference>
<dbReference type="PRINTS" id="PR00368">
    <property type="entry name" value="FADPNR"/>
</dbReference>
<evidence type="ECO:0000256" key="1">
    <source>
        <dbReference type="ARBA" id="ARBA00006442"/>
    </source>
</evidence>
<proteinExistence type="inferred from homology"/>
<keyword evidence="2" id="KW-0285">Flavoprotein</keyword>
<dbReference type="Gene3D" id="3.50.50.100">
    <property type="match status" value="1"/>
</dbReference>
<dbReference type="InterPro" id="IPR023753">
    <property type="entry name" value="FAD/NAD-binding_dom"/>
</dbReference>
<dbReference type="GO" id="GO:0050660">
    <property type="term" value="F:flavin adenine dinucleotide binding"/>
    <property type="evidence" value="ECO:0007669"/>
    <property type="project" value="TreeGrafter"/>
</dbReference>
<dbReference type="EMBL" id="RFFI01000006">
    <property type="protein sequence ID" value="RMI14006.1"/>
    <property type="molecule type" value="Genomic_DNA"/>
</dbReference>
<keyword evidence="4" id="KW-0560">Oxidoreductase</keyword>
<dbReference type="AlphaFoldDB" id="A0A3M2JNX5"/>
<dbReference type="GO" id="GO:0005737">
    <property type="term" value="C:cytoplasm"/>
    <property type="evidence" value="ECO:0007669"/>
    <property type="project" value="TreeGrafter"/>
</dbReference>
<dbReference type="RefSeq" id="WP_122147785.1">
    <property type="nucleotide sequence ID" value="NZ_RFFI01000006.1"/>
</dbReference>
<protein>
    <submittedName>
        <fullName evidence="6">FAD-dependent oxidoreductase</fullName>
    </submittedName>
</protein>
<evidence type="ECO:0000313" key="7">
    <source>
        <dbReference type="Proteomes" id="UP000269289"/>
    </source>
</evidence>